<keyword evidence="5" id="KW-1185">Reference proteome</keyword>
<gene>
    <name evidence="4" type="ORF">ACFPFW_02245</name>
</gene>
<reference evidence="5" key="1">
    <citation type="journal article" date="2019" name="Int. J. Syst. Evol. Microbiol.">
        <title>The Global Catalogue of Microorganisms (GCM) 10K type strain sequencing project: providing services to taxonomists for standard genome sequencing and annotation.</title>
        <authorList>
            <consortium name="The Broad Institute Genomics Platform"/>
            <consortium name="The Broad Institute Genome Sequencing Center for Infectious Disease"/>
            <person name="Wu L."/>
            <person name="Ma J."/>
        </authorList>
    </citation>
    <scope>NUCLEOTIDE SEQUENCE [LARGE SCALE GENOMIC DNA]</scope>
    <source>
        <strain evidence="5">CGMCC 1.16444</strain>
    </source>
</reference>
<dbReference type="PANTHER" id="PTHR13090">
    <property type="entry name" value="ARGININE-HYDROXYLASE NDUFAF5, MITOCHONDRIAL"/>
    <property type="match status" value="1"/>
</dbReference>
<proteinExistence type="predicted"/>
<dbReference type="InterPro" id="IPR050602">
    <property type="entry name" value="Malonyl-ACP_OMT"/>
</dbReference>
<feature type="domain" description="Methyltransferase type 11" evidence="3">
    <location>
        <begin position="88"/>
        <end position="127"/>
    </location>
</feature>
<keyword evidence="1 4" id="KW-0489">Methyltransferase</keyword>
<name>A0ABV9YZJ1_9HYPH</name>
<dbReference type="RefSeq" id="WP_114957396.1">
    <property type="nucleotide sequence ID" value="NZ_JBHSJF010000002.1"/>
</dbReference>
<dbReference type="GO" id="GO:0032259">
    <property type="term" value="P:methylation"/>
    <property type="evidence" value="ECO:0007669"/>
    <property type="project" value="UniProtKB-KW"/>
</dbReference>
<keyword evidence="2" id="KW-0808">Transferase</keyword>
<protein>
    <submittedName>
        <fullName evidence="4">Methyltransferase domain-containing protein</fullName>
    </submittedName>
</protein>
<dbReference type="GO" id="GO:0008168">
    <property type="term" value="F:methyltransferase activity"/>
    <property type="evidence" value="ECO:0007669"/>
    <property type="project" value="UniProtKB-KW"/>
</dbReference>
<evidence type="ECO:0000256" key="2">
    <source>
        <dbReference type="ARBA" id="ARBA00022679"/>
    </source>
</evidence>
<organism evidence="4 5">
    <name type="scientific">Flaviflagellibacter deserti</name>
    <dbReference type="NCBI Taxonomy" id="2267266"/>
    <lineage>
        <taxon>Bacteria</taxon>
        <taxon>Pseudomonadati</taxon>
        <taxon>Pseudomonadota</taxon>
        <taxon>Alphaproteobacteria</taxon>
        <taxon>Hyphomicrobiales</taxon>
        <taxon>Flaviflagellibacter</taxon>
    </lineage>
</organism>
<dbReference type="InterPro" id="IPR013216">
    <property type="entry name" value="Methyltransf_11"/>
</dbReference>
<dbReference type="Pfam" id="PF08241">
    <property type="entry name" value="Methyltransf_11"/>
    <property type="match status" value="1"/>
</dbReference>
<dbReference type="PANTHER" id="PTHR13090:SF1">
    <property type="entry name" value="ARGININE-HYDROXYLASE NDUFAF5, MITOCHONDRIAL"/>
    <property type="match status" value="1"/>
</dbReference>
<evidence type="ECO:0000256" key="1">
    <source>
        <dbReference type="ARBA" id="ARBA00022603"/>
    </source>
</evidence>
<dbReference type="InterPro" id="IPR029063">
    <property type="entry name" value="SAM-dependent_MTases_sf"/>
</dbReference>
<accession>A0ABV9YZJ1</accession>
<evidence type="ECO:0000313" key="5">
    <source>
        <dbReference type="Proteomes" id="UP001595796"/>
    </source>
</evidence>
<comment type="caution">
    <text evidence="4">The sequence shown here is derived from an EMBL/GenBank/DDBJ whole genome shotgun (WGS) entry which is preliminary data.</text>
</comment>
<sequence>MSAPELFDYDLIRARQNRARLDGQSDDVLLPRVSEEMAERLAGVLRDFDNALDLGTPEPGLSGPLSALPRVNNIRRADRDLLNRDYVLPFAEGSLDLVASALALHWVEDLPGLLLQIRRALKPDGLFTAAVPGGDTLIELREAFSEAEADTAGGVSPRVIPFAGVRDLGSLLQRAGFALPVVDSEKITVRYGDIFGLFRDLRALGATNPLLARSKTPLRRETLARLAEIYQERFSDPDGRLRVTVEIVWMSGWVPHESQQKPLRPGSARHRLADALGTVEIPSGVKPS</sequence>
<dbReference type="Gene3D" id="3.40.50.150">
    <property type="entry name" value="Vaccinia Virus protein VP39"/>
    <property type="match status" value="1"/>
</dbReference>
<dbReference type="EMBL" id="JBHSJF010000002">
    <property type="protein sequence ID" value="MFC5066835.1"/>
    <property type="molecule type" value="Genomic_DNA"/>
</dbReference>
<dbReference type="SUPFAM" id="SSF53335">
    <property type="entry name" value="S-adenosyl-L-methionine-dependent methyltransferases"/>
    <property type="match status" value="1"/>
</dbReference>
<evidence type="ECO:0000259" key="3">
    <source>
        <dbReference type="Pfam" id="PF08241"/>
    </source>
</evidence>
<evidence type="ECO:0000313" key="4">
    <source>
        <dbReference type="EMBL" id="MFC5066835.1"/>
    </source>
</evidence>
<dbReference type="Proteomes" id="UP001595796">
    <property type="component" value="Unassembled WGS sequence"/>
</dbReference>